<dbReference type="AlphaFoldDB" id="A0A4Y2JUN0"/>
<dbReference type="PANTHER" id="PTHR42648">
    <property type="entry name" value="TRANSPOSASE, PUTATIVE-RELATED"/>
    <property type="match status" value="1"/>
</dbReference>
<evidence type="ECO:0000259" key="10">
    <source>
        <dbReference type="PROSITE" id="PS50994"/>
    </source>
</evidence>
<evidence type="ECO:0000256" key="1">
    <source>
        <dbReference type="ARBA" id="ARBA00022722"/>
    </source>
</evidence>
<dbReference type="GO" id="GO:0006310">
    <property type="term" value="P:DNA recombination"/>
    <property type="evidence" value="ECO:0007669"/>
    <property type="project" value="UniProtKB-KW"/>
</dbReference>
<keyword evidence="1" id="KW-0540">Nuclease</keyword>
<dbReference type="OrthoDB" id="413361at2759"/>
<keyword evidence="5" id="KW-0460">Magnesium</keyword>
<evidence type="ECO:0000256" key="8">
    <source>
        <dbReference type="ARBA" id="ARBA00022932"/>
    </source>
</evidence>
<evidence type="ECO:0000256" key="5">
    <source>
        <dbReference type="ARBA" id="ARBA00022842"/>
    </source>
</evidence>
<dbReference type="GO" id="GO:0003887">
    <property type="term" value="F:DNA-directed DNA polymerase activity"/>
    <property type="evidence" value="ECO:0007669"/>
    <property type="project" value="UniProtKB-KW"/>
</dbReference>
<evidence type="ECO:0000256" key="3">
    <source>
        <dbReference type="ARBA" id="ARBA00022759"/>
    </source>
</evidence>
<keyword evidence="3" id="KW-0255">Endonuclease</keyword>
<keyword evidence="9" id="KW-0233">DNA recombination</keyword>
<evidence type="ECO:0000256" key="2">
    <source>
        <dbReference type="ARBA" id="ARBA00022723"/>
    </source>
</evidence>
<keyword evidence="8" id="KW-0548">Nucleotidyltransferase</keyword>
<dbReference type="Proteomes" id="UP000499080">
    <property type="component" value="Unassembled WGS sequence"/>
</dbReference>
<evidence type="ECO:0000256" key="6">
    <source>
        <dbReference type="ARBA" id="ARBA00022908"/>
    </source>
</evidence>
<keyword evidence="6" id="KW-0229">DNA integration</keyword>
<keyword evidence="8" id="KW-0239">DNA-directed DNA polymerase</keyword>
<protein>
    <recommendedName>
        <fullName evidence="10">Integrase catalytic domain-containing protein</fullName>
    </recommendedName>
</protein>
<dbReference type="GO" id="GO:0016787">
    <property type="term" value="F:hydrolase activity"/>
    <property type="evidence" value="ECO:0007669"/>
    <property type="project" value="UniProtKB-KW"/>
</dbReference>
<organism evidence="11 12">
    <name type="scientific">Araneus ventricosus</name>
    <name type="common">Orbweaver spider</name>
    <name type="synonym">Epeira ventricosa</name>
    <dbReference type="NCBI Taxonomy" id="182803"/>
    <lineage>
        <taxon>Eukaryota</taxon>
        <taxon>Metazoa</taxon>
        <taxon>Ecdysozoa</taxon>
        <taxon>Arthropoda</taxon>
        <taxon>Chelicerata</taxon>
        <taxon>Arachnida</taxon>
        <taxon>Araneae</taxon>
        <taxon>Araneomorphae</taxon>
        <taxon>Entelegynae</taxon>
        <taxon>Araneoidea</taxon>
        <taxon>Araneidae</taxon>
        <taxon>Araneus</taxon>
    </lineage>
</organism>
<evidence type="ECO:0000313" key="11">
    <source>
        <dbReference type="EMBL" id="GBM92896.1"/>
    </source>
</evidence>
<gene>
    <name evidence="11" type="ORF">AVEN_189137_1</name>
</gene>
<keyword evidence="8" id="KW-0808">Transferase</keyword>
<dbReference type="GO" id="GO:0003676">
    <property type="term" value="F:nucleic acid binding"/>
    <property type="evidence" value="ECO:0007669"/>
    <property type="project" value="InterPro"/>
</dbReference>
<dbReference type="GO" id="GO:0046872">
    <property type="term" value="F:metal ion binding"/>
    <property type="evidence" value="ECO:0007669"/>
    <property type="project" value="UniProtKB-KW"/>
</dbReference>
<accession>A0A4Y2JUN0</accession>
<dbReference type="InterPro" id="IPR012337">
    <property type="entry name" value="RNaseH-like_sf"/>
</dbReference>
<comment type="caution">
    <text evidence="11">The sequence shown here is derived from an EMBL/GenBank/DDBJ whole genome shotgun (WGS) entry which is preliminary data.</text>
</comment>
<keyword evidence="7" id="KW-0695">RNA-directed DNA polymerase</keyword>
<reference evidence="11 12" key="1">
    <citation type="journal article" date="2019" name="Sci. Rep.">
        <title>Orb-weaving spider Araneus ventricosus genome elucidates the spidroin gene catalogue.</title>
        <authorList>
            <person name="Kono N."/>
            <person name="Nakamura H."/>
            <person name="Ohtoshi R."/>
            <person name="Moran D.A.P."/>
            <person name="Shinohara A."/>
            <person name="Yoshida Y."/>
            <person name="Fujiwara M."/>
            <person name="Mori M."/>
            <person name="Tomita M."/>
            <person name="Arakawa K."/>
        </authorList>
    </citation>
    <scope>NUCLEOTIDE SEQUENCE [LARGE SCALE GENOMIC DNA]</scope>
</reference>
<sequence>MWNFQSQTNKLSQNRSKILSSSFVVAIPYTVSQDDKSWIADSRESQHMTFNSSIFESFKRFSVPEVINATVLKDNCTKFCRVFFLKAKGGVPNCIETFLEEAKTAGHTVKQMLCDLGTELINHSVKKILNYRGIDLCVAMVEIPEQNGGAERENPTIVEAARAMIHQKKLPKKLWAESCNTAAYVLNHTGLTPVDKTPYDLCHGKSENFNIKRLRIFGTKFDVHEPKQRRRKWDKKSVE</sequence>
<evidence type="ECO:0000256" key="9">
    <source>
        <dbReference type="ARBA" id="ARBA00023172"/>
    </source>
</evidence>
<dbReference type="GO" id="GO:0015074">
    <property type="term" value="P:DNA integration"/>
    <property type="evidence" value="ECO:0007669"/>
    <property type="project" value="UniProtKB-KW"/>
</dbReference>
<evidence type="ECO:0000256" key="7">
    <source>
        <dbReference type="ARBA" id="ARBA00022918"/>
    </source>
</evidence>
<keyword evidence="12" id="KW-1185">Reference proteome</keyword>
<proteinExistence type="predicted"/>
<dbReference type="GO" id="GO:0003964">
    <property type="term" value="F:RNA-directed DNA polymerase activity"/>
    <property type="evidence" value="ECO:0007669"/>
    <property type="project" value="UniProtKB-KW"/>
</dbReference>
<dbReference type="Gene3D" id="3.30.420.10">
    <property type="entry name" value="Ribonuclease H-like superfamily/Ribonuclease H"/>
    <property type="match status" value="1"/>
</dbReference>
<dbReference type="PROSITE" id="PS50994">
    <property type="entry name" value="INTEGRASE"/>
    <property type="match status" value="1"/>
</dbReference>
<dbReference type="GO" id="GO:0004519">
    <property type="term" value="F:endonuclease activity"/>
    <property type="evidence" value="ECO:0007669"/>
    <property type="project" value="UniProtKB-KW"/>
</dbReference>
<dbReference type="InterPro" id="IPR036397">
    <property type="entry name" value="RNaseH_sf"/>
</dbReference>
<keyword evidence="4" id="KW-0378">Hydrolase</keyword>
<dbReference type="SUPFAM" id="SSF53098">
    <property type="entry name" value="Ribonuclease H-like"/>
    <property type="match status" value="1"/>
</dbReference>
<feature type="domain" description="Integrase catalytic" evidence="10">
    <location>
        <begin position="24"/>
        <end position="206"/>
    </location>
</feature>
<dbReference type="PANTHER" id="PTHR42648:SF11">
    <property type="entry name" value="TRANSPOSON TY4-P GAG-POL POLYPROTEIN"/>
    <property type="match status" value="1"/>
</dbReference>
<evidence type="ECO:0000313" key="12">
    <source>
        <dbReference type="Proteomes" id="UP000499080"/>
    </source>
</evidence>
<dbReference type="InterPro" id="IPR039537">
    <property type="entry name" value="Retrotran_Ty1/copia-like"/>
</dbReference>
<evidence type="ECO:0000256" key="4">
    <source>
        <dbReference type="ARBA" id="ARBA00022801"/>
    </source>
</evidence>
<dbReference type="EMBL" id="BGPR01003829">
    <property type="protein sequence ID" value="GBM92896.1"/>
    <property type="molecule type" value="Genomic_DNA"/>
</dbReference>
<name>A0A4Y2JUN0_ARAVE</name>
<dbReference type="InterPro" id="IPR001584">
    <property type="entry name" value="Integrase_cat-core"/>
</dbReference>
<keyword evidence="2" id="KW-0479">Metal-binding</keyword>